<evidence type="ECO:0000313" key="2">
    <source>
        <dbReference type="EMBL" id="KAK5600746.1"/>
    </source>
</evidence>
<gene>
    <name evidence="2" type="ORF">CRENBAI_010764</name>
</gene>
<evidence type="ECO:0000256" key="1">
    <source>
        <dbReference type="SAM" id="MobiDB-lite"/>
    </source>
</evidence>
<reference evidence="2 3" key="1">
    <citation type="submission" date="2021-06" db="EMBL/GenBank/DDBJ databases">
        <authorList>
            <person name="Palmer J.M."/>
        </authorList>
    </citation>
    <scope>NUCLEOTIDE SEQUENCE [LARGE SCALE GENOMIC DNA]</scope>
    <source>
        <strain evidence="2 3">MEX-2019</strain>
        <tissue evidence="2">Muscle</tissue>
    </source>
</reference>
<comment type="caution">
    <text evidence="2">The sequence shown here is derived from an EMBL/GenBank/DDBJ whole genome shotgun (WGS) entry which is preliminary data.</text>
</comment>
<name>A0AAV9QTC9_9TELE</name>
<dbReference type="Proteomes" id="UP001311232">
    <property type="component" value="Unassembled WGS sequence"/>
</dbReference>
<evidence type="ECO:0000313" key="3">
    <source>
        <dbReference type="Proteomes" id="UP001311232"/>
    </source>
</evidence>
<feature type="region of interest" description="Disordered" evidence="1">
    <location>
        <begin position="65"/>
        <end position="84"/>
    </location>
</feature>
<proteinExistence type="predicted"/>
<protein>
    <submittedName>
        <fullName evidence="2">Uncharacterized protein</fullName>
    </submittedName>
</protein>
<keyword evidence="3" id="KW-1185">Reference proteome</keyword>
<organism evidence="2 3">
    <name type="scientific">Crenichthys baileyi</name>
    <name type="common">White River springfish</name>
    <dbReference type="NCBI Taxonomy" id="28760"/>
    <lineage>
        <taxon>Eukaryota</taxon>
        <taxon>Metazoa</taxon>
        <taxon>Chordata</taxon>
        <taxon>Craniata</taxon>
        <taxon>Vertebrata</taxon>
        <taxon>Euteleostomi</taxon>
        <taxon>Actinopterygii</taxon>
        <taxon>Neopterygii</taxon>
        <taxon>Teleostei</taxon>
        <taxon>Neoteleostei</taxon>
        <taxon>Acanthomorphata</taxon>
        <taxon>Ovalentaria</taxon>
        <taxon>Atherinomorphae</taxon>
        <taxon>Cyprinodontiformes</taxon>
        <taxon>Goodeidae</taxon>
        <taxon>Crenichthys</taxon>
    </lineage>
</organism>
<sequence length="84" mass="9240">MPGEVLCRLGAFVELYERGPPAKPNYVLESSQQRLCLYNAEWNSFPGLKEGQQDRITVVTAVTSSLAGRQNEPPRPTATEVSCS</sequence>
<dbReference type="EMBL" id="JAHHUM010002799">
    <property type="protein sequence ID" value="KAK5600746.1"/>
    <property type="molecule type" value="Genomic_DNA"/>
</dbReference>
<accession>A0AAV9QTC9</accession>
<dbReference type="AlphaFoldDB" id="A0AAV9QTC9"/>